<sequence>MFYRSCVVNYCAHGTFTNEYNNIYILVLHSSNTKMVSICLHESYEVIRQDEQTTAMQTIVFELCSLDSGTYN</sequence>
<dbReference type="EMBL" id="OZ023709">
    <property type="protein sequence ID" value="CAK9881446.1"/>
    <property type="molecule type" value="Genomic_DNA"/>
</dbReference>
<accession>A0ABP1BYC0</accession>
<protein>
    <submittedName>
        <fullName evidence="1">Uncharacterized protein</fullName>
    </submittedName>
</protein>
<keyword evidence="2" id="KW-1185">Reference proteome</keyword>
<dbReference type="Proteomes" id="UP001497522">
    <property type="component" value="Chromosome 8"/>
</dbReference>
<proteinExistence type="predicted"/>
<gene>
    <name evidence="1" type="ORF">CSSPJE1EN2_LOCUS22802</name>
</gene>
<evidence type="ECO:0000313" key="2">
    <source>
        <dbReference type="Proteomes" id="UP001497522"/>
    </source>
</evidence>
<name>A0ABP1BYC0_9BRYO</name>
<evidence type="ECO:0000313" key="1">
    <source>
        <dbReference type="EMBL" id="CAK9881446.1"/>
    </source>
</evidence>
<reference evidence="1" key="1">
    <citation type="submission" date="2024-03" db="EMBL/GenBank/DDBJ databases">
        <authorList>
            <consortium name="ELIXIR-Norway"/>
            <consortium name="Elixir Norway"/>
        </authorList>
    </citation>
    <scope>NUCLEOTIDE SEQUENCE</scope>
</reference>
<organism evidence="1 2">
    <name type="scientific">Sphagnum jensenii</name>
    <dbReference type="NCBI Taxonomy" id="128206"/>
    <lineage>
        <taxon>Eukaryota</taxon>
        <taxon>Viridiplantae</taxon>
        <taxon>Streptophyta</taxon>
        <taxon>Embryophyta</taxon>
        <taxon>Bryophyta</taxon>
        <taxon>Sphagnophytina</taxon>
        <taxon>Sphagnopsida</taxon>
        <taxon>Sphagnales</taxon>
        <taxon>Sphagnaceae</taxon>
        <taxon>Sphagnum</taxon>
    </lineage>
</organism>